<dbReference type="GO" id="GO:0008233">
    <property type="term" value="F:peptidase activity"/>
    <property type="evidence" value="ECO:0007669"/>
    <property type="project" value="UniProtKB-KW"/>
</dbReference>
<dbReference type="GO" id="GO:0006508">
    <property type="term" value="P:proteolysis"/>
    <property type="evidence" value="ECO:0007669"/>
    <property type="project" value="UniProtKB-KW"/>
</dbReference>
<evidence type="ECO:0000256" key="5">
    <source>
        <dbReference type="ARBA" id="ARBA00022801"/>
    </source>
</evidence>
<dbReference type="AlphaFoldDB" id="A0A4U8Q9W3"/>
<organism evidence="9 10">
    <name type="scientific">Robinsoniella peoriensis</name>
    <dbReference type="NCBI Taxonomy" id="180332"/>
    <lineage>
        <taxon>Bacteria</taxon>
        <taxon>Bacillati</taxon>
        <taxon>Bacillota</taxon>
        <taxon>Clostridia</taxon>
        <taxon>Lachnospirales</taxon>
        <taxon>Lachnospiraceae</taxon>
        <taxon>Robinsoniella</taxon>
    </lineage>
</organism>
<evidence type="ECO:0000256" key="1">
    <source>
        <dbReference type="ARBA" id="ARBA00022475"/>
    </source>
</evidence>
<keyword evidence="7 8" id="KW-0472">Membrane</keyword>
<keyword evidence="2" id="KW-0673">Quorum sensing</keyword>
<gene>
    <name evidence="9" type="ORF">DSM106044_01311</name>
</gene>
<name>A0A4U8Q9W3_9FIRM</name>
<evidence type="ECO:0000256" key="7">
    <source>
        <dbReference type="ARBA" id="ARBA00023136"/>
    </source>
</evidence>
<sequence>MISKCANVVTDLCVRKMIIQGTEKEVYQYGFELIISTAVNIFWVLLIGIIYQRLFLALFGFLIFAWVRTQSGGYHASSYFKCNFTLIIVFGFIMTSVRFFKITDINFAFFVLAYIYVPLFMWQFSPVENLKSPLDTTEIPLIKRKVLLRVLFCEVVGICGWIFGYDELAVLVLFVLVTVIILIIIEILKRRRL</sequence>
<proteinExistence type="predicted"/>
<dbReference type="GO" id="GO:0009372">
    <property type="term" value="P:quorum sensing"/>
    <property type="evidence" value="ECO:0007669"/>
    <property type="project" value="UniProtKB-KW"/>
</dbReference>
<keyword evidence="10" id="KW-1185">Reference proteome</keyword>
<dbReference type="GO" id="GO:0016020">
    <property type="term" value="C:membrane"/>
    <property type="evidence" value="ECO:0007669"/>
    <property type="project" value="InterPro"/>
</dbReference>
<dbReference type="InterPro" id="IPR006741">
    <property type="entry name" value="AgrB"/>
</dbReference>
<feature type="transmembrane region" description="Helical" evidence="8">
    <location>
        <begin position="79"/>
        <end position="99"/>
    </location>
</feature>
<dbReference type="Pfam" id="PF04647">
    <property type="entry name" value="AgrB"/>
    <property type="match status" value="1"/>
</dbReference>
<keyword evidence="3" id="KW-0645">Protease</keyword>
<feature type="transmembrane region" description="Helical" evidence="8">
    <location>
        <begin position="169"/>
        <end position="188"/>
    </location>
</feature>
<accession>A0A4U8Q9W3</accession>
<feature type="transmembrane region" description="Helical" evidence="8">
    <location>
        <begin position="41"/>
        <end position="67"/>
    </location>
</feature>
<feature type="transmembrane region" description="Helical" evidence="8">
    <location>
        <begin position="105"/>
        <end position="125"/>
    </location>
</feature>
<comment type="caution">
    <text evidence="9">The sequence shown here is derived from an EMBL/GenBank/DDBJ whole genome shotgun (WGS) entry which is preliminary data.</text>
</comment>
<evidence type="ECO:0000313" key="10">
    <source>
        <dbReference type="Proteomes" id="UP000306509"/>
    </source>
</evidence>
<evidence type="ECO:0000256" key="2">
    <source>
        <dbReference type="ARBA" id="ARBA00022654"/>
    </source>
</evidence>
<protein>
    <submittedName>
        <fullName evidence="9">Putative accessory gene regulator protein</fullName>
    </submittedName>
</protein>
<reference evidence="9 10" key="1">
    <citation type="journal article" date="2019" name="Anaerobe">
        <title>Detection of Robinsoniella peoriensis in multiple bone samples of a trauma patient.</title>
        <authorList>
            <person name="Schrottner P."/>
            <person name="Hartwich K."/>
            <person name="Bunk B."/>
            <person name="Schober I."/>
            <person name="Helbig S."/>
            <person name="Rudolph W.W."/>
            <person name="Gunzer F."/>
        </authorList>
    </citation>
    <scope>NUCLEOTIDE SEQUENCE [LARGE SCALE GENOMIC DNA]</scope>
    <source>
        <strain evidence="9 10">DSM 106044</strain>
    </source>
</reference>
<keyword evidence="5" id="KW-0378">Hydrolase</keyword>
<keyword evidence="1" id="KW-1003">Cell membrane</keyword>
<evidence type="ECO:0000313" key="9">
    <source>
        <dbReference type="EMBL" id="TLD01802.1"/>
    </source>
</evidence>
<dbReference type="RefSeq" id="WP_138002075.1">
    <property type="nucleotide sequence ID" value="NZ_QGQD01000026.1"/>
</dbReference>
<dbReference type="STRING" id="180332.GCA_000797495_05428"/>
<dbReference type="SMART" id="SM00793">
    <property type="entry name" value="AgrB"/>
    <property type="match status" value="1"/>
</dbReference>
<evidence type="ECO:0000256" key="6">
    <source>
        <dbReference type="ARBA" id="ARBA00022989"/>
    </source>
</evidence>
<evidence type="ECO:0000256" key="8">
    <source>
        <dbReference type="SAM" id="Phobius"/>
    </source>
</evidence>
<dbReference type="EMBL" id="QGQD01000026">
    <property type="protein sequence ID" value="TLD01802.1"/>
    <property type="molecule type" value="Genomic_DNA"/>
</dbReference>
<keyword evidence="6 8" id="KW-1133">Transmembrane helix</keyword>
<dbReference type="Proteomes" id="UP000306509">
    <property type="component" value="Unassembled WGS sequence"/>
</dbReference>
<evidence type="ECO:0000256" key="4">
    <source>
        <dbReference type="ARBA" id="ARBA00022692"/>
    </source>
</evidence>
<evidence type="ECO:0000256" key="3">
    <source>
        <dbReference type="ARBA" id="ARBA00022670"/>
    </source>
</evidence>
<keyword evidence="4 8" id="KW-0812">Transmembrane</keyword>